<dbReference type="GO" id="GO:0005886">
    <property type="term" value="C:plasma membrane"/>
    <property type="evidence" value="ECO:0007669"/>
    <property type="project" value="UniProtKB-SubCell"/>
</dbReference>
<keyword evidence="5 7" id="KW-1133">Transmembrane helix</keyword>
<keyword evidence="4 7" id="KW-0812">Transmembrane</keyword>
<name>A0A022KZS3_9MICO</name>
<sequence length="340" mass="36410">MTAARSAGSRAAAGSSSRLPGWLRNPTVQFVLRRLGYSLVVLLGVIIVVFTMLHLVPGDPIRVALGTRFTQSSYDALLERSGLDRPLIVQFFSYLGGVFTGDLGVSFRSGRSVTDLLLQRLPATASLAAVAILIALVIAIPAGIYSALREGRASDAIVRVTSQFGVSVPDFWLGVLLIMLFAAVLGWLPSYGYTALTEDPADWARHVILPGATSGLVAAAIITRYVRSAVLEVKSSGYVRTARSKGLAPRTVLSRHIVRNALIPILTITGIQLATILSGLMVVEVVFAWPGLGRLIYDSVEARDYPVVQGGVLLVAALFLLVNFVVDVLYAVVDPRIRLS</sequence>
<feature type="transmembrane region" description="Helical" evidence="7">
    <location>
        <begin position="35"/>
        <end position="56"/>
    </location>
</feature>
<feature type="transmembrane region" description="Helical" evidence="7">
    <location>
        <begin position="127"/>
        <end position="148"/>
    </location>
</feature>
<keyword evidence="3" id="KW-1003">Cell membrane</keyword>
<evidence type="ECO:0000256" key="1">
    <source>
        <dbReference type="ARBA" id="ARBA00004651"/>
    </source>
</evidence>
<evidence type="ECO:0000313" key="10">
    <source>
        <dbReference type="Proteomes" id="UP000019754"/>
    </source>
</evidence>
<feature type="transmembrane region" description="Helical" evidence="7">
    <location>
        <begin position="169"/>
        <end position="188"/>
    </location>
</feature>
<dbReference type="CDD" id="cd06261">
    <property type="entry name" value="TM_PBP2"/>
    <property type="match status" value="1"/>
</dbReference>
<gene>
    <name evidence="9" type="ORF">D641_0110370</name>
</gene>
<dbReference type="HOGENOM" id="CLU_036879_0_1_11"/>
<reference evidence="9 10" key="1">
    <citation type="journal article" date="2013" name="Genome Announc.">
        <title>Draft genome sequence of an Actinobacterium, Brachybacterium muris strain UCD-AY4.</title>
        <authorList>
            <person name="Lo J.R."/>
            <person name="Lang J.M."/>
            <person name="Darling A.E."/>
            <person name="Eisen J.A."/>
            <person name="Coil D.A."/>
        </authorList>
    </citation>
    <scope>NUCLEOTIDE SEQUENCE [LARGE SCALE GENOMIC DNA]</scope>
    <source>
        <strain evidence="9 10">UCD-AY4</strain>
    </source>
</reference>
<dbReference type="InterPro" id="IPR035906">
    <property type="entry name" value="MetI-like_sf"/>
</dbReference>
<dbReference type="InterPro" id="IPR000515">
    <property type="entry name" value="MetI-like"/>
</dbReference>
<evidence type="ECO:0000256" key="5">
    <source>
        <dbReference type="ARBA" id="ARBA00022989"/>
    </source>
</evidence>
<dbReference type="Gene3D" id="1.10.3720.10">
    <property type="entry name" value="MetI-like"/>
    <property type="match status" value="1"/>
</dbReference>
<dbReference type="STRING" id="1249481.D641_0110370"/>
<keyword evidence="10" id="KW-1185">Reference proteome</keyword>
<dbReference type="AlphaFoldDB" id="A0A022KZS3"/>
<dbReference type="InterPro" id="IPR045621">
    <property type="entry name" value="BPD_transp_1_N"/>
</dbReference>
<dbReference type="Pfam" id="PF00528">
    <property type="entry name" value="BPD_transp_1"/>
    <property type="match status" value="1"/>
</dbReference>
<feature type="transmembrane region" description="Helical" evidence="7">
    <location>
        <begin position="208"/>
        <end position="226"/>
    </location>
</feature>
<feature type="transmembrane region" description="Helical" evidence="7">
    <location>
        <begin position="312"/>
        <end position="333"/>
    </location>
</feature>
<dbReference type="GO" id="GO:0071916">
    <property type="term" value="F:dipeptide transmembrane transporter activity"/>
    <property type="evidence" value="ECO:0007669"/>
    <property type="project" value="TreeGrafter"/>
</dbReference>
<protein>
    <submittedName>
        <fullName evidence="9">Glutathione ABC transporter permease</fullName>
    </submittedName>
</protein>
<dbReference type="Proteomes" id="UP000019754">
    <property type="component" value="Unassembled WGS sequence"/>
</dbReference>
<comment type="similarity">
    <text evidence="7">Belongs to the binding-protein-dependent transport system permease family.</text>
</comment>
<feature type="transmembrane region" description="Helical" evidence="7">
    <location>
        <begin position="265"/>
        <end position="292"/>
    </location>
</feature>
<dbReference type="PANTHER" id="PTHR43163:SF6">
    <property type="entry name" value="DIPEPTIDE TRANSPORT SYSTEM PERMEASE PROTEIN DPPB-RELATED"/>
    <property type="match status" value="1"/>
</dbReference>
<evidence type="ECO:0000256" key="7">
    <source>
        <dbReference type="RuleBase" id="RU363032"/>
    </source>
</evidence>
<keyword evidence="2 7" id="KW-0813">Transport</keyword>
<evidence type="ECO:0000256" key="3">
    <source>
        <dbReference type="ARBA" id="ARBA00022475"/>
    </source>
</evidence>
<dbReference type="Pfam" id="PF19300">
    <property type="entry name" value="BPD_transp_1_N"/>
    <property type="match status" value="1"/>
</dbReference>
<dbReference type="PROSITE" id="PS50928">
    <property type="entry name" value="ABC_TM1"/>
    <property type="match status" value="1"/>
</dbReference>
<keyword evidence="6 7" id="KW-0472">Membrane</keyword>
<dbReference type="RefSeq" id="WP_017824714.1">
    <property type="nucleotide sequence ID" value="NZ_KB403092.1"/>
</dbReference>
<comment type="subcellular location">
    <subcellularLocation>
        <location evidence="1 7">Cell membrane</location>
        <topology evidence="1 7">Multi-pass membrane protein</topology>
    </subcellularLocation>
</comment>
<evidence type="ECO:0000313" key="9">
    <source>
        <dbReference type="EMBL" id="EYT48831.1"/>
    </source>
</evidence>
<accession>A0A022KZS3</accession>
<evidence type="ECO:0000256" key="6">
    <source>
        <dbReference type="ARBA" id="ARBA00023136"/>
    </source>
</evidence>
<feature type="domain" description="ABC transmembrane type-1" evidence="8">
    <location>
        <begin position="121"/>
        <end position="330"/>
    </location>
</feature>
<organism evidence="9 10">
    <name type="scientific">Brachybacterium muris UCD-AY4</name>
    <dbReference type="NCBI Taxonomy" id="1249481"/>
    <lineage>
        <taxon>Bacteria</taxon>
        <taxon>Bacillati</taxon>
        <taxon>Actinomycetota</taxon>
        <taxon>Actinomycetes</taxon>
        <taxon>Micrococcales</taxon>
        <taxon>Dermabacteraceae</taxon>
        <taxon>Brachybacterium</taxon>
    </lineage>
</organism>
<dbReference type="PANTHER" id="PTHR43163">
    <property type="entry name" value="DIPEPTIDE TRANSPORT SYSTEM PERMEASE PROTEIN DPPB-RELATED"/>
    <property type="match status" value="1"/>
</dbReference>
<dbReference type="EMBL" id="AORC01000012">
    <property type="protein sequence ID" value="EYT48831.1"/>
    <property type="molecule type" value="Genomic_DNA"/>
</dbReference>
<evidence type="ECO:0000256" key="4">
    <source>
        <dbReference type="ARBA" id="ARBA00022692"/>
    </source>
</evidence>
<comment type="caution">
    <text evidence="9">The sequence shown here is derived from an EMBL/GenBank/DDBJ whole genome shotgun (WGS) entry which is preliminary data.</text>
</comment>
<evidence type="ECO:0000259" key="8">
    <source>
        <dbReference type="PROSITE" id="PS50928"/>
    </source>
</evidence>
<proteinExistence type="inferred from homology"/>
<evidence type="ECO:0000256" key="2">
    <source>
        <dbReference type="ARBA" id="ARBA00022448"/>
    </source>
</evidence>
<dbReference type="SUPFAM" id="SSF161098">
    <property type="entry name" value="MetI-like"/>
    <property type="match status" value="1"/>
</dbReference>